<dbReference type="PANTHER" id="PTHR47566">
    <property type="match status" value="1"/>
</dbReference>
<dbReference type="PANTHER" id="PTHR47566:SF1">
    <property type="entry name" value="PROTEIN NUD1"/>
    <property type="match status" value="1"/>
</dbReference>
<comment type="caution">
    <text evidence="4">The sequence shown here is derived from an EMBL/GenBank/DDBJ whole genome shotgun (WGS) entry which is preliminary data.</text>
</comment>
<dbReference type="InterPro" id="IPR052574">
    <property type="entry name" value="CDIRP"/>
</dbReference>
<evidence type="ECO:0000256" key="3">
    <source>
        <dbReference type="SAM" id="SignalP"/>
    </source>
</evidence>
<keyword evidence="1" id="KW-0433">Leucine-rich repeat</keyword>
<name>A0A929WZQ6_9BACT</name>
<reference evidence="4" key="1">
    <citation type="submission" date="2020-04" db="EMBL/GenBank/DDBJ databases">
        <title>Deep metagenomics examines the oral microbiome during advanced dental caries in children, revealing novel taxa and co-occurrences with host molecules.</title>
        <authorList>
            <person name="Baker J.L."/>
            <person name="Morton J.T."/>
            <person name="Dinis M."/>
            <person name="Alvarez R."/>
            <person name="Tran N.C."/>
            <person name="Knight R."/>
            <person name="Edlund A."/>
        </authorList>
    </citation>
    <scope>NUCLEOTIDE SEQUENCE</scope>
    <source>
        <strain evidence="4">JCVI_34_bin.1</strain>
    </source>
</reference>
<dbReference type="AlphaFoldDB" id="A0A929WZQ6"/>
<organism evidence="4 5">
    <name type="scientific">Alloprevotella tannerae</name>
    <dbReference type="NCBI Taxonomy" id="76122"/>
    <lineage>
        <taxon>Bacteria</taxon>
        <taxon>Pseudomonadati</taxon>
        <taxon>Bacteroidota</taxon>
        <taxon>Bacteroidia</taxon>
        <taxon>Bacteroidales</taxon>
        <taxon>Prevotellaceae</taxon>
        <taxon>Alloprevotella</taxon>
    </lineage>
</organism>
<dbReference type="InterPro" id="IPR032675">
    <property type="entry name" value="LRR_dom_sf"/>
</dbReference>
<feature type="signal peptide" evidence="3">
    <location>
        <begin position="1"/>
        <end position="27"/>
    </location>
</feature>
<dbReference type="GO" id="GO:0035591">
    <property type="term" value="F:signaling adaptor activity"/>
    <property type="evidence" value="ECO:0007669"/>
    <property type="project" value="TreeGrafter"/>
</dbReference>
<evidence type="ECO:0008006" key="6">
    <source>
        <dbReference type="Google" id="ProtNLM"/>
    </source>
</evidence>
<evidence type="ECO:0000256" key="2">
    <source>
        <dbReference type="ARBA" id="ARBA00022737"/>
    </source>
</evidence>
<dbReference type="Proteomes" id="UP000704068">
    <property type="component" value="Unassembled WGS sequence"/>
</dbReference>
<evidence type="ECO:0000256" key="1">
    <source>
        <dbReference type="ARBA" id="ARBA00022614"/>
    </source>
</evidence>
<accession>A0A929WZQ6</accession>
<dbReference type="Gene3D" id="3.80.10.10">
    <property type="entry name" value="Ribonuclease Inhibitor"/>
    <property type="match status" value="2"/>
</dbReference>
<dbReference type="EMBL" id="JABZGR010000009">
    <property type="protein sequence ID" value="MBF0970283.1"/>
    <property type="molecule type" value="Genomic_DNA"/>
</dbReference>
<dbReference type="RefSeq" id="WP_303763598.1">
    <property type="nucleotide sequence ID" value="NZ_JABZGR010000009.1"/>
</dbReference>
<sequence>MRAYKTLLLLSFCLPFLAALFSTEALAQSSNSVTLTTRREIGHELGLRLKGDRETFSFEGLDDVWEDEGVFIGKISSQTITVKGEFKSFNCTECDVDSFIVNEAPTLETLILDKNNLQKIDLKKCDKLTWLSLIQNYFTELDLRENPTLKRLYCSFNRLTKLDISQNGLLYLLDCSNNALDTLDIRPLKNLWYLYCMQNNLRQLYLPGDGQLKSLHCYNNKIKYSNMTQMMNDLPNRKGTSYSCRVAVFDDNAEQVEHNRCLDSDAAIATDKNWSVITAKGSPYAGITPPDPTLIVNLTTEREIGDTLRLTFDADDEPILEGLSMLDYVNNQQIDCRVTANEIKVSGVIRDLRADSCSLKTIDFERADQLQQLRCKGNKLQQMDLTACKHLTYLNCEDNALETLTLSSGVQLDTLRCAGNRLSALKTESDTTLRYLDCSRNQLETLQLGSHPNLTYLNFSENKLNGFTLKADSCAALTDIIAYGNHFSAEATHKFMSSLPEYEKKDGHQLIWVDSEAYTPEEMNAYAQEDLDAAHAKGWEVYDNKGGKPEILVVTGLHNIAAGAASAWQLQVTGEGIQISGAPERATYRLSDEAGRLLQSGYTDATGKANVAFKANKARVYILTVGRESLKFMMP</sequence>
<evidence type="ECO:0000313" key="5">
    <source>
        <dbReference type="Proteomes" id="UP000704068"/>
    </source>
</evidence>
<protein>
    <recommendedName>
        <fullName evidence="6">Leucine-rich repeat domain-containing protein</fullName>
    </recommendedName>
</protein>
<feature type="chain" id="PRO_5038071367" description="Leucine-rich repeat domain-containing protein" evidence="3">
    <location>
        <begin position="28"/>
        <end position="635"/>
    </location>
</feature>
<dbReference type="SUPFAM" id="SSF52058">
    <property type="entry name" value="L domain-like"/>
    <property type="match status" value="2"/>
</dbReference>
<gene>
    <name evidence="4" type="ORF">HXK21_04485</name>
</gene>
<keyword evidence="3" id="KW-0732">Signal</keyword>
<keyword evidence="2" id="KW-0677">Repeat</keyword>
<evidence type="ECO:0000313" key="4">
    <source>
        <dbReference type="EMBL" id="MBF0970283.1"/>
    </source>
</evidence>
<proteinExistence type="predicted"/>